<dbReference type="PANTHER" id="PTHR43283:SF7">
    <property type="entry name" value="BETA-LACTAMASE-RELATED DOMAIN-CONTAINING PROTEIN"/>
    <property type="match status" value="1"/>
</dbReference>
<dbReference type="Gene3D" id="3.40.710.10">
    <property type="entry name" value="DD-peptidase/beta-lactamase superfamily"/>
    <property type="match status" value="1"/>
</dbReference>
<comment type="caution">
    <text evidence="2">The sequence shown here is derived from an EMBL/GenBank/DDBJ whole genome shotgun (WGS) entry which is preliminary data.</text>
</comment>
<accession>A0ABS8X2J3</accession>
<dbReference type="EMBL" id="JAJTND010000004">
    <property type="protein sequence ID" value="MCE3531984.1"/>
    <property type="molecule type" value="Genomic_DNA"/>
</dbReference>
<dbReference type="InterPro" id="IPR001466">
    <property type="entry name" value="Beta-lactam-related"/>
</dbReference>
<reference evidence="2 3" key="1">
    <citation type="journal article" date="2024" name="Pathogens">
        <title>Characterization of a Novel Species of Legionella Isolated from a Healthcare Facility: Legionella resiliens sp. nov.</title>
        <authorList>
            <person name="Cristino S."/>
            <person name="Pascale M.R."/>
            <person name="Marino F."/>
            <person name="Derelitto C."/>
            <person name="Salaris S."/>
            <person name="Orsini M."/>
            <person name="Squarzoni S."/>
            <person name="Grottola A."/>
            <person name="Girolamini L."/>
        </authorList>
    </citation>
    <scope>NUCLEOTIDE SEQUENCE [LARGE SCALE GENOMIC DNA]</scope>
    <source>
        <strain evidence="2 3">8cVS16</strain>
    </source>
</reference>
<feature type="domain" description="Beta-lactamase-related" evidence="1">
    <location>
        <begin position="65"/>
        <end position="300"/>
    </location>
</feature>
<dbReference type="PANTHER" id="PTHR43283">
    <property type="entry name" value="BETA-LACTAMASE-RELATED"/>
    <property type="match status" value="1"/>
</dbReference>
<dbReference type="Pfam" id="PF00144">
    <property type="entry name" value="Beta-lactamase"/>
    <property type="match status" value="1"/>
</dbReference>
<sequence length="319" mass="35797">MSFNMSFDNRSNEFYSLDQLDANSKKIIIDIISGAKSSQSDAAIVAQNGKILGAYFSRPHVGSIEAMSVTKSIVSLGIGILYDAKLISLDDPIFRFYPEWRQGEKKFITVQQLLTHTSGIQSDPTTKEIYASPDFVQLALAAELSNHPGEVFFYNNKAINLLAGLFKKISGLPMDHFIEITLFQPLGITDYAWMKDSAGNPHGMAGLQIKAEDLLKIGELILNNGIWNDRRIISKEWIRLSMNPEPLSNRFGSGVTYMCGLLWWVKMQPTMYFAEGYLGQYLVIIPEKNIVVVRQMQASKNMQTNTFPDFFNLVSQLAA</sequence>
<name>A0ABS8X2J3_9GAMM</name>
<dbReference type="InterPro" id="IPR050789">
    <property type="entry name" value="Diverse_Enzym_Activities"/>
</dbReference>
<evidence type="ECO:0000313" key="3">
    <source>
        <dbReference type="Proteomes" id="UP001320170"/>
    </source>
</evidence>
<keyword evidence="3" id="KW-1185">Reference proteome</keyword>
<gene>
    <name evidence="2" type="ORF">LXO92_06315</name>
</gene>
<evidence type="ECO:0000259" key="1">
    <source>
        <dbReference type="Pfam" id="PF00144"/>
    </source>
</evidence>
<proteinExistence type="predicted"/>
<dbReference type="InterPro" id="IPR012338">
    <property type="entry name" value="Beta-lactam/transpept-like"/>
</dbReference>
<dbReference type="Proteomes" id="UP001320170">
    <property type="component" value="Unassembled WGS sequence"/>
</dbReference>
<evidence type="ECO:0000313" key="2">
    <source>
        <dbReference type="EMBL" id="MCE3531984.1"/>
    </source>
</evidence>
<dbReference type="RefSeq" id="WP_232890625.1">
    <property type="nucleotide sequence ID" value="NZ_JAJSPM010000005.1"/>
</dbReference>
<dbReference type="SUPFAM" id="SSF56601">
    <property type="entry name" value="beta-lactamase/transpeptidase-like"/>
    <property type="match status" value="1"/>
</dbReference>
<organism evidence="2 3">
    <name type="scientific">Legionella resiliens</name>
    <dbReference type="NCBI Taxonomy" id="2905958"/>
    <lineage>
        <taxon>Bacteria</taxon>
        <taxon>Pseudomonadati</taxon>
        <taxon>Pseudomonadota</taxon>
        <taxon>Gammaproteobacteria</taxon>
        <taxon>Legionellales</taxon>
        <taxon>Legionellaceae</taxon>
        <taxon>Legionella</taxon>
    </lineage>
</organism>
<protein>
    <submittedName>
        <fullName evidence="2">Beta-lactamase family protein</fullName>
    </submittedName>
</protein>